<accession>A0ABX5L671</accession>
<gene>
    <name evidence="1" type="ORF">CAY35_08975</name>
</gene>
<evidence type="ECO:0008006" key="3">
    <source>
        <dbReference type="Google" id="ProtNLM"/>
    </source>
</evidence>
<organism evidence="1 2">
    <name type="scientific">Pseudoglutamicibacter cumminsii</name>
    <dbReference type="NCBI Taxonomy" id="156979"/>
    <lineage>
        <taxon>Bacteria</taxon>
        <taxon>Bacillati</taxon>
        <taxon>Actinomycetota</taxon>
        <taxon>Actinomycetes</taxon>
        <taxon>Micrococcales</taxon>
        <taxon>Micrococcaceae</taxon>
        <taxon>Pseudoglutamicibacter</taxon>
    </lineage>
</organism>
<dbReference type="Proteomes" id="UP000245514">
    <property type="component" value="Unassembled WGS sequence"/>
</dbReference>
<dbReference type="EMBL" id="QFWG01000015">
    <property type="protein sequence ID" value="PWI27107.1"/>
    <property type="molecule type" value="Genomic_DNA"/>
</dbReference>
<proteinExistence type="predicted"/>
<evidence type="ECO:0000313" key="2">
    <source>
        <dbReference type="Proteomes" id="UP000245514"/>
    </source>
</evidence>
<dbReference type="RefSeq" id="WP_109304273.1">
    <property type="nucleotide sequence ID" value="NZ_QFWG01000015.1"/>
</dbReference>
<protein>
    <recommendedName>
        <fullName evidence="3">PhzF family phenazine biosynthesis protein</fullName>
    </recommendedName>
</protein>
<sequence length="312" mass="31708">MVDPLPNDVPAGLTGASFARVTSGAIPFLISSATVSEAEAQWLCDDAAGLGAAGVLTVSEQGNGSWKCVLVGTSGAPVPELEPDAALAVAAYLDGAGQLASNGSQLEFGSGEQYTVARSRSNYKVAGVRWSFAFPQQAQSEASDGTVHAEGLPVARPCLTMTVGAPVSVVALADVSELEGLRLDGHGPQLDSEVLERSSTSFVVPHDPLVEGGIAAVSMRFHHAPDDREGGSDYSAGQRLSREYGSSAAAAVAGSLAFQYWAGAGRDLAEGWAVSQPAALMGVRLEPGSASNASGTAQVTGPARVVANIQLS</sequence>
<name>A0ABX5L671_9MICC</name>
<reference evidence="1 2" key="1">
    <citation type="submission" date="2018-05" db="EMBL/GenBank/DDBJ databases">
        <title>Draft Genome Sequence of Arthrobacter cumminsii IME1328, Isolated from a Patient Who Suffered from Foot Ulcers in China.</title>
        <authorList>
            <person name="Li M."/>
            <person name="Jiang Z."/>
            <person name="Sun Q."/>
            <person name="Tong Y."/>
        </authorList>
    </citation>
    <scope>NUCLEOTIDE SEQUENCE [LARGE SCALE GENOMIC DNA]</scope>
    <source>
        <strain evidence="1 2">IME1328</strain>
    </source>
</reference>
<evidence type="ECO:0000313" key="1">
    <source>
        <dbReference type="EMBL" id="PWI27107.1"/>
    </source>
</evidence>
<keyword evidence="2" id="KW-1185">Reference proteome</keyword>
<comment type="caution">
    <text evidence="1">The sequence shown here is derived from an EMBL/GenBank/DDBJ whole genome shotgun (WGS) entry which is preliminary data.</text>
</comment>